<keyword evidence="4" id="KW-1185">Reference proteome</keyword>
<feature type="region of interest" description="Disordered" evidence="1">
    <location>
        <begin position="650"/>
        <end position="676"/>
    </location>
</feature>
<feature type="compositionally biased region" description="Basic and acidic residues" evidence="1">
    <location>
        <begin position="482"/>
        <end position="507"/>
    </location>
</feature>
<feature type="region of interest" description="Disordered" evidence="1">
    <location>
        <begin position="1"/>
        <end position="87"/>
    </location>
</feature>
<evidence type="ECO:0000313" key="3">
    <source>
        <dbReference type="EMBL" id="KIJ05197.1"/>
    </source>
</evidence>
<sequence length="676" mass="72817">MRKASTASGKTRTPLPSQSAWAKGPPQDNGSSSAPSLCPRSPAPSHAPSPITASHSRHPSTLGQGVPIKEGVSVPRSNVGSVRQGSPVTFGSIDDIAAPLSSSPAATPVVKTESVKCFGCIPATTSNYVNGKAFAPASTTGSSKLLVRPASSTTSMFSYVTSASTTPATTTATTSTTVKPALGKADIAKLFKGSSSSSQPSSDTSSPSIRPSNLPPHHQPSSSGQHPPQPPPQSQLGAHQYTPFVPGMQQQQGSNGQPSPAFSRPVPNGAGAPPRPMGGPGGPGGPPIPASPRLAPHHSHQHSHQPPAGVPPQQVPMQPMHWSPYYYPADAHGQPASPWFYSAHAKHQQPHPPHTPHHPPHAPQPPPQYAHQPSGNISVSSPLPTPSTATGPGIRPLNSNASIFVPTTRTPKAIVIKNENSTEVNLESLKIHSPQPLMVPIPPPPRVATSRRIVSVRIESEDVKRKRMERARLEQENEEAAEQAKRREQERKRKEEETKRKEKEEVERKEEVDQEWLRFEEDEWKRREGARLEEERKKAQEEKECAGREAEVAQLKADETQDILESPAENRAAPLSALATAKNIVRLQDVEYPEGIRGPREDLNKDAKDGKFRYDRGFLMQFMHVCKEKPLNLSRLDILGIEPVDPTSFNMIRGGSGRHRKTSISGPLEGKAGASP</sequence>
<dbReference type="HOGENOM" id="CLU_406878_0_0_1"/>
<organism evidence="3 4">
    <name type="scientific">Paxillus involutus ATCC 200175</name>
    <dbReference type="NCBI Taxonomy" id="664439"/>
    <lineage>
        <taxon>Eukaryota</taxon>
        <taxon>Fungi</taxon>
        <taxon>Dikarya</taxon>
        <taxon>Basidiomycota</taxon>
        <taxon>Agaricomycotina</taxon>
        <taxon>Agaricomycetes</taxon>
        <taxon>Agaricomycetidae</taxon>
        <taxon>Boletales</taxon>
        <taxon>Paxilineae</taxon>
        <taxon>Paxillaceae</taxon>
        <taxon>Paxillus</taxon>
    </lineage>
</organism>
<dbReference type="InterPro" id="IPR036211">
    <property type="entry name" value="eIF4G_eIF4E-bd_sf"/>
</dbReference>
<feature type="compositionally biased region" description="Basic residues" evidence="1">
    <location>
        <begin position="344"/>
        <end position="360"/>
    </location>
</feature>
<feature type="compositionally biased region" description="Pro residues" evidence="1">
    <location>
        <begin position="273"/>
        <end position="290"/>
    </location>
</feature>
<gene>
    <name evidence="3" type="ORF">PAXINDRAFT_103872</name>
</gene>
<feature type="compositionally biased region" description="Polar residues" evidence="1">
    <location>
        <begin position="374"/>
        <end position="390"/>
    </location>
</feature>
<feature type="non-terminal residue" evidence="3">
    <location>
        <position position="676"/>
    </location>
</feature>
<evidence type="ECO:0000259" key="2">
    <source>
        <dbReference type="Pfam" id="PF12152"/>
    </source>
</evidence>
<dbReference type="OrthoDB" id="514777at2759"/>
<dbReference type="EMBL" id="KN821163">
    <property type="protein sequence ID" value="KIJ05197.1"/>
    <property type="molecule type" value="Genomic_DNA"/>
</dbReference>
<dbReference type="Pfam" id="PF12152">
    <property type="entry name" value="eIF_4G1"/>
    <property type="match status" value="1"/>
</dbReference>
<reference evidence="3 4" key="1">
    <citation type="submission" date="2014-06" db="EMBL/GenBank/DDBJ databases">
        <authorList>
            <consortium name="DOE Joint Genome Institute"/>
            <person name="Kuo A."/>
            <person name="Kohler A."/>
            <person name="Nagy L.G."/>
            <person name="Floudas D."/>
            <person name="Copeland A."/>
            <person name="Barry K.W."/>
            <person name="Cichocki N."/>
            <person name="Veneault-Fourrey C."/>
            <person name="LaButti K."/>
            <person name="Lindquist E.A."/>
            <person name="Lipzen A."/>
            <person name="Lundell T."/>
            <person name="Morin E."/>
            <person name="Murat C."/>
            <person name="Sun H."/>
            <person name="Tunlid A."/>
            <person name="Henrissat B."/>
            <person name="Grigoriev I.V."/>
            <person name="Hibbett D.S."/>
            <person name="Martin F."/>
            <person name="Nordberg H.P."/>
            <person name="Cantor M.N."/>
            <person name="Hua S.X."/>
        </authorList>
    </citation>
    <scope>NUCLEOTIDE SEQUENCE [LARGE SCALE GENOMIC DNA]</scope>
    <source>
        <strain evidence="3 4">ATCC 200175</strain>
    </source>
</reference>
<dbReference type="Gene3D" id="1.20.970.30">
    <property type="entry name" value="eIF4G, eIF4E-binding domain"/>
    <property type="match status" value="1"/>
</dbReference>
<dbReference type="SUPFAM" id="SSF101489">
    <property type="entry name" value="Eukaryotic initiation factor 4f subunit eIF4g, eIF4e-binding domain"/>
    <property type="match status" value="1"/>
</dbReference>
<accession>A0A0C9TAJ2</accession>
<feature type="compositionally biased region" description="Polar residues" evidence="1">
    <location>
        <begin position="1"/>
        <end position="20"/>
    </location>
</feature>
<evidence type="ECO:0000313" key="4">
    <source>
        <dbReference type="Proteomes" id="UP000053647"/>
    </source>
</evidence>
<name>A0A0C9TAJ2_PAXIN</name>
<protein>
    <submittedName>
        <fullName evidence="3">Unplaced genomic scaffold PAXINscaffold_1841, whole genome shotgun sequence</fullName>
    </submittedName>
</protein>
<dbReference type="Proteomes" id="UP000053647">
    <property type="component" value="Unassembled WGS sequence"/>
</dbReference>
<reference evidence="4" key="2">
    <citation type="submission" date="2015-01" db="EMBL/GenBank/DDBJ databases">
        <title>Evolutionary Origins and Diversification of the Mycorrhizal Mutualists.</title>
        <authorList>
            <consortium name="DOE Joint Genome Institute"/>
            <consortium name="Mycorrhizal Genomics Consortium"/>
            <person name="Kohler A."/>
            <person name="Kuo A."/>
            <person name="Nagy L.G."/>
            <person name="Floudas D."/>
            <person name="Copeland A."/>
            <person name="Barry K.W."/>
            <person name="Cichocki N."/>
            <person name="Veneault-Fourrey C."/>
            <person name="LaButti K."/>
            <person name="Lindquist E.A."/>
            <person name="Lipzen A."/>
            <person name="Lundell T."/>
            <person name="Morin E."/>
            <person name="Murat C."/>
            <person name="Riley R."/>
            <person name="Ohm R."/>
            <person name="Sun H."/>
            <person name="Tunlid A."/>
            <person name="Henrissat B."/>
            <person name="Grigoriev I.V."/>
            <person name="Hibbett D.S."/>
            <person name="Martin F."/>
        </authorList>
    </citation>
    <scope>NUCLEOTIDE SEQUENCE [LARGE SCALE GENOMIC DNA]</scope>
    <source>
        <strain evidence="4">ATCC 200175</strain>
    </source>
</reference>
<feature type="region of interest" description="Disordered" evidence="1">
    <location>
        <begin position="191"/>
        <end position="316"/>
    </location>
</feature>
<feature type="region of interest" description="Disordered" evidence="1">
    <location>
        <begin position="344"/>
        <end position="403"/>
    </location>
</feature>
<proteinExistence type="predicted"/>
<dbReference type="InterPro" id="IPR022745">
    <property type="entry name" value="eIF4G1_eIF4E-bd"/>
</dbReference>
<feature type="domain" description="Eukaryotic translation initiation factor 4G1 eIF4E-binding" evidence="2">
    <location>
        <begin position="573"/>
        <end position="630"/>
    </location>
</feature>
<feature type="compositionally biased region" description="Polar residues" evidence="1">
    <location>
        <begin position="75"/>
        <end position="87"/>
    </location>
</feature>
<dbReference type="AlphaFoldDB" id="A0A0C9TAJ2"/>
<feature type="region of interest" description="Disordered" evidence="1">
    <location>
        <begin position="462"/>
        <end position="507"/>
    </location>
</feature>
<evidence type="ECO:0000256" key="1">
    <source>
        <dbReference type="SAM" id="MobiDB-lite"/>
    </source>
</evidence>
<feature type="compositionally biased region" description="Low complexity" evidence="1">
    <location>
        <begin position="194"/>
        <end position="212"/>
    </location>
</feature>
<feature type="compositionally biased region" description="Low complexity" evidence="1">
    <location>
        <begin position="246"/>
        <end position="260"/>
    </location>
</feature>
<feature type="compositionally biased region" description="Basic and acidic residues" evidence="1">
    <location>
        <begin position="462"/>
        <end position="475"/>
    </location>
</feature>